<dbReference type="PANTHER" id="PTHR11487:SF0">
    <property type="entry name" value="S-ACYL FATTY ACID SYNTHASE THIOESTERASE, MEDIUM CHAIN"/>
    <property type="match status" value="1"/>
</dbReference>
<dbReference type="AlphaFoldDB" id="A0A176S6S8"/>
<evidence type="ECO:0000259" key="2">
    <source>
        <dbReference type="Pfam" id="PF00975"/>
    </source>
</evidence>
<proteinExistence type="inferred from homology"/>
<dbReference type="Gene3D" id="3.40.50.1820">
    <property type="entry name" value="alpha/beta hydrolase"/>
    <property type="match status" value="1"/>
</dbReference>
<dbReference type="EMBL" id="LUTY01000227">
    <property type="protein sequence ID" value="OAD23667.1"/>
    <property type="molecule type" value="Genomic_DNA"/>
</dbReference>
<evidence type="ECO:0000313" key="4">
    <source>
        <dbReference type="Proteomes" id="UP000076962"/>
    </source>
</evidence>
<protein>
    <submittedName>
        <fullName evidence="3">Microcystin synthetase associated thioesterase</fullName>
    </submittedName>
</protein>
<comment type="similarity">
    <text evidence="1">Belongs to the thioesterase family.</text>
</comment>
<dbReference type="Proteomes" id="UP000076962">
    <property type="component" value="Unassembled WGS sequence"/>
</dbReference>
<dbReference type="InterPro" id="IPR029058">
    <property type="entry name" value="AB_hydrolase_fold"/>
</dbReference>
<keyword evidence="4" id="KW-1185">Reference proteome</keyword>
<dbReference type="Pfam" id="PF00975">
    <property type="entry name" value="Thioesterase"/>
    <property type="match status" value="1"/>
</dbReference>
<feature type="non-terminal residue" evidence="3">
    <location>
        <position position="134"/>
    </location>
</feature>
<sequence>MGSILGYLLTKRILNAGKPAPLHLFVSGRKAPSVVDDDPPKHQLPKQKFINHINVLGGLPPEILEHTELMDFFEPILRADFQAIETYIYQPASPFDIPITILQGLADKEVTYQNLLPKIPSHHIIVIGFDIVIK</sequence>
<comment type="caution">
    <text evidence="3">The sequence shown here is derived from an EMBL/GenBank/DDBJ whole genome shotgun (WGS) entry which is preliminary data.</text>
</comment>
<reference evidence="3 4" key="1">
    <citation type="submission" date="2016-05" db="EMBL/GenBank/DDBJ databases">
        <title>Single-cell genome of chain-forming Candidatus Thiomargarita nelsonii and comparison to other large sulfur-oxidizing bacteria.</title>
        <authorList>
            <person name="Winkel M."/>
            <person name="Salman V."/>
            <person name="Woyke T."/>
            <person name="Schulz-Vogt H."/>
            <person name="Richter M."/>
            <person name="Flood B."/>
            <person name="Bailey J."/>
            <person name="Amann R."/>
            <person name="Mussmann M."/>
        </authorList>
    </citation>
    <scope>NUCLEOTIDE SEQUENCE [LARGE SCALE GENOMIC DNA]</scope>
    <source>
        <strain evidence="3 4">THI036</strain>
    </source>
</reference>
<evidence type="ECO:0000256" key="1">
    <source>
        <dbReference type="ARBA" id="ARBA00007169"/>
    </source>
</evidence>
<gene>
    <name evidence="3" type="ORF">THIOM_000492</name>
</gene>
<dbReference type="GO" id="GO:0008610">
    <property type="term" value="P:lipid biosynthetic process"/>
    <property type="evidence" value="ECO:0007669"/>
    <property type="project" value="TreeGrafter"/>
</dbReference>
<feature type="domain" description="Thioesterase" evidence="2">
    <location>
        <begin position="1"/>
        <end position="113"/>
    </location>
</feature>
<dbReference type="InterPro" id="IPR012223">
    <property type="entry name" value="TEII"/>
</dbReference>
<dbReference type="InterPro" id="IPR001031">
    <property type="entry name" value="Thioesterase"/>
</dbReference>
<accession>A0A176S6S8</accession>
<evidence type="ECO:0000313" key="3">
    <source>
        <dbReference type="EMBL" id="OAD23667.1"/>
    </source>
</evidence>
<name>A0A176S6S8_9GAMM</name>
<dbReference type="PANTHER" id="PTHR11487">
    <property type="entry name" value="THIOESTERASE"/>
    <property type="match status" value="1"/>
</dbReference>
<organism evidence="3 4">
    <name type="scientific">Candidatus Thiomargarita nelsonii</name>
    <dbReference type="NCBI Taxonomy" id="1003181"/>
    <lineage>
        <taxon>Bacteria</taxon>
        <taxon>Pseudomonadati</taxon>
        <taxon>Pseudomonadota</taxon>
        <taxon>Gammaproteobacteria</taxon>
        <taxon>Thiotrichales</taxon>
        <taxon>Thiotrichaceae</taxon>
        <taxon>Thiomargarita</taxon>
    </lineage>
</organism>
<dbReference type="SUPFAM" id="SSF53474">
    <property type="entry name" value="alpha/beta-Hydrolases"/>
    <property type="match status" value="1"/>
</dbReference>